<evidence type="ECO:0000256" key="6">
    <source>
        <dbReference type="SAM" id="Coils"/>
    </source>
</evidence>
<dbReference type="Pfam" id="PF00635">
    <property type="entry name" value="Motile_Sperm"/>
    <property type="match status" value="1"/>
</dbReference>
<dbReference type="GO" id="GO:0061817">
    <property type="term" value="P:endoplasmic reticulum-plasma membrane tethering"/>
    <property type="evidence" value="ECO:0007669"/>
    <property type="project" value="TreeGrafter"/>
</dbReference>
<comment type="similarity">
    <text evidence="2">Belongs to the VAMP-associated protein (VAP) (TC 9.B.17) family.</text>
</comment>
<evidence type="ECO:0000256" key="5">
    <source>
        <dbReference type="ARBA" id="ARBA00023136"/>
    </source>
</evidence>
<dbReference type="SUPFAM" id="SSF49354">
    <property type="entry name" value="PapD-like"/>
    <property type="match status" value="1"/>
</dbReference>
<evidence type="ECO:0000256" key="2">
    <source>
        <dbReference type="ARBA" id="ARBA00008932"/>
    </source>
</evidence>
<dbReference type="Proteomes" id="UP000027195">
    <property type="component" value="Unassembled WGS sequence"/>
</dbReference>
<dbReference type="PANTHER" id="PTHR10809:SF6">
    <property type="entry name" value="AT11025P-RELATED"/>
    <property type="match status" value="1"/>
</dbReference>
<dbReference type="STRING" id="930990.A0A067MH28"/>
<dbReference type="InterPro" id="IPR013783">
    <property type="entry name" value="Ig-like_fold"/>
</dbReference>
<evidence type="ECO:0000259" key="7">
    <source>
        <dbReference type="PROSITE" id="PS50202"/>
    </source>
</evidence>
<dbReference type="InParanoid" id="A0A067MH28"/>
<comment type="subcellular location">
    <subcellularLocation>
        <location evidence="1">Membrane</location>
        <topology evidence="1">Single-pass type IV membrane protein</topology>
    </subcellularLocation>
</comment>
<evidence type="ECO:0000313" key="8">
    <source>
        <dbReference type="EMBL" id="KDQ10836.1"/>
    </source>
</evidence>
<dbReference type="InterPro" id="IPR000535">
    <property type="entry name" value="MSP_dom"/>
</dbReference>
<sequence length="192" mass="21843">MSLDVAPEYLKFYLSPATPRPTCTITLANPHAKPVIYKMLTTCAAQYAVMPNVEVIPPGEKIEATVSMAPGPGKDDPSFYSNRRDKFKIVSAFITPGLKWDRLDRQKIWTLMQSYPDTNFHAQYMRCYHLHPPTLEEQQAEIDALKAELAKVKEENEQLRQALSLTRRPTSYSSWGEAIPSYDQVVHGSPKW</sequence>
<evidence type="ECO:0000256" key="3">
    <source>
        <dbReference type="ARBA" id="ARBA00022692"/>
    </source>
</evidence>
<dbReference type="AlphaFoldDB" id="A0A067MH28"/>
<dbReference type="EMBL" id="KL198064">
    <property type="protein sequence ID" value="KDQ10836.1"/>
    <property type="molecule type" value="Genomic_DNA"/>
</dbReference>
<dbReference type="Gene3D" id="2.60.40.10">
    <property type="entry name" value="Immunoglobulins"/>
    <property type="match status" value="1"/>
</dbReference>
<gene>
    <name evidence="8" type="ORF">BOTBODRAFT_474589</name>
</gene>
<evidence type="ECO:0000256" key="1">
    <source>
        <dbReference type="ARBA" id="ARBA00004211"/>
    </source>
</evidence>
<dbReference type="GO" id="GO:0005789">
    <property type="term" value="C:endoplasmic reticulum membrane"/>
    <property type="evidence" value="ECO:0007669"/>
    <property type="project" value="InterPro"/>
</dbReference>
<dbReference type="GO" id="GO:0005886">
    <property type="term" value="C:plasma membrane"/>
    <property type="evidence" value="ECO:0007669"/>
    <property type="project" value="TreeGrafter"/>
</dbReference>
<dbReference type="PANTHER" id="PTHR10809">
    <property type="entry name" value="VESICLE-ASSOCIATED MEMBRANE PROTEIN-ASSOCIATED PROTEIN"/>
    <property type="match status" value="1"/>
</dbReference>
<keyword evidence="9" id="KW-1185">Reference proteome</keyword>
<dbReference type="InterPro" id="IPR008962">
    <property type="entry name" value="PapD-like_sf"/>
</dbReference>
<dbReference type="OrthoDB" id="10022288at2759"/>
<organism evidence="8 9">
    <name type="scientific">Botryobasidium botryosum (strain FD-172 SS1)</name>
    <dbReference type="NCBI Taxonomy" id="930990"/>
    <lineage>
        <taxon>Eukaryota</taxon>
        <taxon>Fungi</taxon>
        <taxon>Dikarya</taxon>
        <taxon>Basidiomycota</taxon>
        <taxon>Agaricomycotina</taxon>
        <taxon>Agaricomycetes</taxon>
        <taxon>Cantharellales</taxon>
        <taxon>Botryobasidiaceae</taxon>
        <taxon>Botryobasidium</taxon>
    </lineage>
</organism>
<feature type="coiled-coil region" evidence="6">
    <location>
        <begin position="135"/>
        <end position="165"/>
    </location>
</feature>
<reference evidence="9" key="1">
    <citation type="journal article" date="2014" name="Proc. Natl. Acad. Sci. U.S.A.">
        <title>Extensive sampling of basidiomycete genomes demonstrates inadequacy of the white-rot/brown-rot paradigm for wood decay fungi.</title>
        <authorList>
            <person name="Riley R."/>
            <person name="Salamov A.A."/>
            <person name="Brown D.W."/>
            <person name="Nagy L.G."/>
            <person name="Floudas D."/>
            <person name="Held B.W."/>
            <person name="Levasseur A."/>
            <person name="Lombard V."/>
            <person name="Morin E."/>
            <person name="Otillar R."/>
            <person name="Lindquist E.A."/>
            <person name="Sun H."/>
            <person name="LaButti K.M."/>
            <person name="Schmutz J."/>
            <person name="Jabbour D."/>
            <person name="Luo H."/>
            <person name="Baker S.E."/>
            <person name="Pisabarro A.G."/>
            <person name="Walton J.D."/>
            <person name="Blanchette R.A."/>
            <person name="Henrissat B."/>
            <person name="Martin F."/>
            <person name="Cullen D."/>
            <person name="Hibbett D.S."/>
            <person name="Grigoriev I.V."/>
        </authorList>
    </citation>
    <scope>NUCLEOTIDE SEQUENCE [LARGE SCALE GENOMIC DNA]</scope>
    <source>
        <strain evidence="9">FD-172 SS1</strain>
    </source>
</reference>
<dbReference type="GO" id="GO:0090158">
    <property type="term" value="P:endoplasmic reticulum membrane organization"/>
    <property type="evidence" value="ECO:0007669"/>
    <property type="project" value="TreeGrafter"/>
</dbReference>
<name>A0A067MH28_BOTB1</name>
<keyword evidence="4" id="KW-1133">Transmembrane helix</keyword>
<evidence type="ECO:0000256" key="4">
    <source>
        <dbReference type="ARBA" id="ARBA00022989"/>
    </source>
</evidence>
<dbReference type="HOGENOM" id="CLU_1414954_0_0_1"/>
<proteinExistence type="inferred from homology"/>
<evidence type="ECO:0000313" key="9">
    <source>
        <dbReference type="Proteomes" id="UP000027195"/>
    </source>
</evidence>
<keyword evidence="5" id="KW-0472">Membrane</keyword>
<dbReference type="InterPro" id="IPR016763">
    <property type="entry name" value="VAP"/>
</dbReference>
<dbReference type="PROSITE" id="PS50202">
    <property type="entry name" value="MSP"/>
    <property type="match status" value="1"/>
</dbReference>
<accession>A0A067MH28</accession>
<keyword evidence="3" id="KW-0812">Transmembrane</keyword>
<protein>
    <recommendedName>
        <fullName evidence="7">MSP domain-containing protein</fullName>
    </recommendedName>
</protein>
<feature type="domain" description="MSP" evidence="7">
    <location>
        <begin position="2"/>
        <end position="127"/>
    </location>
</feature>
<keyword evidence="6" id="KW-0175">Coiled coil</keyword>